<evidence type="ECO:0000256" key="1">
    <source>
        <dbReference type="ARBA" id="ARBA00022859"/>
    </source>
</evidence>
<dbReference type="GO" id="GO:0005576">
    <property type="term" value="C:extracellular region"/>
    <property type="evidence" value="ECO:0007669"/>
    <property type="project" value="UniProtKB-ARBA"/>
</dbReference>
<feature type="signal peptide" evidence="5">
    <location>
        <begin position="1"/>
        <end position="21"/>
    </location>
</feature>
<dbReference type="GO" id="GO:0002250">
    <property type="term" value="P:adaptive immune response"/>
    <property type="evidence" value="ECO:0007669"/>
    <property type="project" value="UniProtKB-KW"/>
</dbReference>
<dbReference type="InterPro" id="IPR036179">
    <property type="entry name" value="Ig-like_dom_sf"/>
</dbReference>
<dbReference type="InterPro" id="IPR003599">
    <property type="entry name" value="Ig_sub"/>
</dbReference>
<dbReference type="PANTHER" id="PTHR23267">
    <property type="entry name" value="IMMUNOGLOBULIN LIGHT CHAIN"/>
    <property type="match status" value="1"/>
</dbReference>
<dbReference type="GO" id="GO:0005886">
    <property type="term" value="C:plasma membrane"/>
    <property type="evidence" value="ECO:0007669"/>
    <property type="project" value="UniProtKB-ARBA"/>
</dbReference>
<evidence type="ECO:0000259" key="6">
    <source>
        <dbReference type="PROSITE" id="PS50835"/>
    </source>
</evidence>
<dbReference type="Pfam" id="PF07686">
    <property type="entry name" value="V-set"/>
    <property type="match status" value="1"/>
</dbReference>
<evidence type="ECO:0000313" key="8">
    <source>
        <dbReference type="Proteomes" id="UP000694407"/>
    </source>
</evidence>
<keyword evidence="1" id="KW-0391">Immunity</keyword>
<evidence type="ECO:0000256" key="4">
    <source>
        <dbReference type="SAM" id="MobiDB-lite"/>
    </source>
</evidence>
<protein>
    <recommendedName>
        <fullName evidence="6">Ig-like domain-containing protein</fullName>
    </recommendedName>
</protein>
<feature type="compositionally biased region" description="Polar residues" evidence="4">
    <location>
        <begin position="120"/>
        <end position="130"/>
    </location>
</feature>
<dbReference type="InterPro" id="IPR007110">
    <property type="entry name" value="Ig-like_dom"/>
</dbReference>
<evidence type="ECO:0000256" key="3">
    <source>
        <dbReference type="ARBA" id="ARBA00043265"/>
    </source>
</evidence>
<evidence type="ECO:0000256" key="5">
    <source>
        <dbReference type="SAM" id="SignalP"/>
    </source>
</evidence>
<dbReference type="Proteomes" id="UP000694407">
    <property type="component" value="Unplaced"/>
</dbReference>
<proteinExistence type="predicted"/>
<feature type="region of interest" description="Disordered" evidence="4">
    <location>
        <begin position="120"/>
        <end position="142"/>
    </location>
</feature>
<dbReference type="SMART" id="SM00406">
    <property type="entry name" value="IGv"/>
    <property type="match status" value="1"/>
</dbReference>
<reference evidence="7" key="1">
    <citation type="submission" date="2025-08" db="UniProtKB">
        <authorList>
            <consortium name="Ensembl"/>
        </authorList>
    </citation>
    <scope>IDENTIFICATION</scope>
</reference>
<dbReference type="GeneTree" id="ENSGT00940000153048"/>
<dbReference type="InterPro" id="IPR003598">
    <property type="entry name" value="Ig_sub2"/>
</dbReference>
<keyword evidence="5" id="KW-0732">Signal</keyword>
<dbReference type="SUPFAM" id="SSF48726">
    <property type="entry name" value="Immunoglobulin"/>
    <property type="match status" value="1"/>
</dbReference>
<keyword evidence="3" id="KW-1280">Immunoglobulin</keyword>
<feature type="domain" description="Ig-like" evidence="6">
    <location>
        <begin position="18"/>
        <end position="121"/>
    </location>
</feature>
<accession>A0A8C5YTN5</accession>
<keyword evidence="2" id="KW-1064">Adaptive immunity</keyword>
<dbReference type="FunFam" id="2.60.40.10:FF:000212">
    <property type="entry name" value="Immunoglobulin kappa chain variable 12-38"/>
    <property type="match status" value="1"/>
</dbReference>
<evidence type="ECO:0000256" key="2">
    <source>
        <dbReference type="ARBA" id="ARBA00023130"/>
    </source>
</evidence>
<dbReference type="PROSITE" id="PS50835">
    <property type="entry name" value="IG_LIKE"/>
    <property type="match status" value="1"/>
</dbReference>
<dbReference type="SMART" id="SM00408">
    <property type="entry name" value="IGc2"/>
    <property type="match status" value="1"/>
</dbReference>
<evidence type="ECO:0000313" key="7">
    <source>
        <dbReference type="Ensembl" id="ENSMMMP00000003318.1"/>
    </source>
</evidence>
<organism evidence="7 8">
    <name type="scientific">Marmota marmota marmota</name>
    <name type="common">Alpine marmot</name>
    <dbReference type="NCBI Taxonomy" id="9994"/>
    <lineage>
        <taxon>Eukaryota</taxon>
        <taxon>Metazoa</taxon>
        <taxon>Chordata</taxon>
        <taxon>Craniata</taxon>
        <taxon>Vertebrata</taxon>
        <taxon>Euteleostomi</taxon>
        <taxon>Mammalia</taxon>
        <taxon>Eutheria</taxon>
        <taxon>Euarchontoglires</taxon>
        <taxon>Glires</taxon>
        <taxon>Rodentia</taxon>
        <taxon>Sciuromorpha</taxon>
        <taxon>Sciuridae</taxon>
        <taxon>Xerinae</taxon>
        <taxon>Marmotini</taxon>
        <taxon>Marmota</taxon>
    </lineage>
</organism>
<dbReference type="SMART" id="SM00409">
    <property type="entry name" value="IG"/>
    <property type="match status" value="1"/>
</dbReference>
<dbReference type="GO" id="GO:0019814">
    <property type="term" value="C:immunoglobulin complex"/>
    <property type="evidence" value="ECO:0007669"/>
    <property type="project" value="UniProtKB-KW"/>
</dbReference>
<feature type="chain" id="PRO_5034237034" description="Ig-like domain-containing protein" evidence="5">
    <location>
        <begin position="22"/>
        <end position="200"/>
    </location>
</feature>
<dbReference type="Ensembl" id="ENSMMMT00000003745.1">
    <property type="protein sequence ID" value="ENSMMMP00000003318.1"/>
    <property type="gene ID" value="ENSMMMG00000003030.1"/>
</dbReference>
<dbReference type="InterPro" id="IPR013106">
    <property type="entry name" value="Ig_V-set"/>
</dbReference>
<sequence length="200" mass="21215">MAMRAPAQFLGLLLLWLPGVGCDIQMTQPTSFLSASRGDRVTITCRASQSIGYALSWYQQKPGQATKLLIYSANSLQSGVPSRFSGSGSGTDFTLTISSIEPEDFATYYCRQYSSSPPTVTQAMTKTSQGAEVPTSHPPSPSYPFSMDPGLLQCLSSALLPGSSLSCPLSEFTPVNHHSYGSKPCSPACPGPWSASESTP</sequence>
<reference evidence="7" key="2">
    <citation type="submission" date="2025-09" db="UniProtKB">
        <authorList>
            <consortium name="Ensembl"/>
        </authorList>
    </citation>
    <scope>IDENTIFICATION</scope>
</reference>
<dbReference type="InterPro" id="IPR013783">
    <property type="entry name" value="Ig-like_fold"/>
</dbReference>
<dbReference type="AlphaFoldDB" id="A0A8C5YTN5"/>
<name>A0A8C5YTN5_MARMA</name>
<keyword evidence="8" id="KW-1185">Reference proteome</keyword>
<dbReference type="InterPro" id="IPR050150">
    <property type="entry name" value="IgV_Light_Chain"/>
</dbReference>
<dbReference type="Gene3D" id="2.60.40.10">
    <property type="entry name" value="Immunoglobulins"/>
    <property type="match status" value="1"/>
</dbReference>
<feature type="region of interest" description="Disordered" evidence="4">
    <location>
        <begin position="180"/>
        <end position="200"/>
    </location>
</feature>